<feature type="transmembrane region" description="Helical" evidence="8">
    <location>
        <begin position="390"/>
        <end position="408"/>
    </location>
</feature>
<evidence type="ECO:0000313" key="10">
    <source>
        <dbReference type="Proteomes" id="UP000283310"/>
    </source>
</evidence>
<keyword evidence="7 8" id="KW-0472">Membrane</keyword>
<dbReference type="PANTHER" id="PTHR11328">
    <property type="entry name" value="MAJOR FACILITATOR SUPERFAMILY DOMAIN-CONTAINING PROTEIN"/>
    <property type="match status" value="1"/>
</dbReference>
<dbReference type="PANTHER" id="PTHR11328:SF24">
    <property type="entry name" value="MAJOR FACILITATOR SUPERFAMILY (MFS) PROFILE DOMAIN-CONTAINING PROTEIN"/>
    <property type="match status" value="1"/>
</dbReference>
<dbReference type="InterPro" id="IPR018043">
    <property type="entry name" value="Na/Gal_symport_CS"/>
</dbReference>
<dbReference type="SUPFAM" id="SSF103473">
    <property type="entry name" value="MFS general substrate transporter"/>
    <property type="match status" value="1"/>
</dbReference>
<feature type="transmembrane region" description="Helical" evidence="8">
    <location>
        <begin position="313"/>
        <end position="331"/>
    </location>
</feature>
<keyword evidence="3" id="KW-0813">Transport</keyword>
<feature type="transmembrane region" description="Helical" evidence="8">
    <location>
        <begin position="236"/>
        <end position="261"/>
    </location>
</feature>
<dbReference type="InterPro" id="IPR001927">
    <property type="entry name" value="Na/Gal_symport"/>
</dbReference>
<dbReference type="GO" id="GO:0015293">
    <property type="term" value="F:symporter activity"/>
    <property type="evidence" value="ECO:0007669"/>
    <property type="project" value="InterPro"/>
</dbReference>
<organism evidence="9 10">
    <name type="scientific">Bacteroides stercoris</name>
    <dbReference type="NCBI Taxonomy" id="46506"/>
    <lineage>
        <taxon>Bacteria</taxon>
        <taxon>Pseudomonadati</taxon>
        <taxon>Bacteroidota</taxon>
        <taxon>Bacteroidia</taxon>
        <taxon>Bacteroidales</taxon>
        <taxon>Bacteroidaceae</taxon>
        <taxon>Bacteroides</taxon>
    </lineage>
</organism>
<name>A0A412DH52_BACSE</name>
<dbReference type="InterPro" id="IPR039672">
    <property type="entry name" value="MFS_2"/>
</dbReference>
<evidence type="ECO:0000256" key="8">
    <source>
        <dbReference type="SAM" id="Phobius"/>
    </source>
</evidence>
<dbReference type="InterPro" id="IPR036259">
    <property type="entry name" value="MFS_trans_sf"/>
</dbReference>
<sequence length="465" mass="51905">MENIKLREKIGYGLGDAASSMFWKLFTMYLLFFYTDVVGLSAAAVGTMFLVTRVWDTLLDPFIGVLGDRTETKWGKFRPYLLWVAIPFGICGILTFSSFGGTDTAKMIYAYVTYTLMMMVYSLINVPYASLLGVMSASPQTRTELSSYRMTFAFGGSILVLALVEPLTDFFSRMEMNSGKPSILFGWQMAACFFALIAVVMFFLTFSWTKERIRPIVEKKGSLKNDIRDLCTNRPWWILLGASVMVLVFNSVRDGAAVFFFKYNVSGASDWSFSIFSGTFTLITVYLVLGQAFNIIGILCVPALTRLLGKKNTFFYAMVGATVLSVLFYFLPEGFVSGILVMQALISFCAGIVSPLMWSMYADIADYSEWKTGRRATGLIFSSSSMSQKLGWTIGGSMSGWLLFYFGFEANAVQTESSLNGILLMMSLLPACATLISVLFISRYPLTEKRMCEISADLESKRKED</sequence>
<feature type="transmembrane region" description="Helical" evidence="8">
    <location>
        <begin position="146"/>
        <end position="164"/>
    </location>
</feature>
<dbReference type="GO" id="GO:0008643">
    <property type="term" value="P:carbohydrate transport"/>
    <property type="evidence" value="ECO:0007669"/>
    <property type="project" value="InterPro"/>
</dbReference>
<evidence type="ECO:0000256" key="1">
    <source>
        <dbReference type="ARBA" id="ARBA00004651"/>
    </source>
</evidence>
<feature type="transmembrane region" description="Helical" evidence="8">
    <location>
        <begin position="337"/>
        <end position="358"/>
    </location>
</feature>
<accession>A0A412DH52</accession>
<dbReference type="PROSITE" id="PS00872">
    <property type="entry name" value="NA_GALACTOSIDE_SYMP"/>
    <property type="match status" value="1"/>
</dbReference>
<evidence type="ECO:0000256" key="6">
    <source>
        <dbReference type="ARBA" id="ARBA00022989"/>
    </source>
</evidence>
<keyword evidence="4" id="KW-1003">Cell membrane</keyword>
<feature type="transmembrane region" description="Helical" evidence="8">
    <location>
        <begin position="38"/>
        <end position="59"/>
    </location>
</feature>
<comment type="subcellular location">
    <subcellularLocation>
        <location evidence="1">Cell membrane</location>
        <topology evidence="1">Multi-pass membrane protein</topology>
    </subcellularLocation>
</comment>
<dbReference type="CDD" id="cd17332">
    <property type="entry name" value="MFS_MelB_like"/>
    <property type="match status" value="1"/>
</dbReference>
<keyword evidence="6 8" id="KW-1133">Transmembrane helix</keyword>
<feature type="transmembrane region" description="Helical" evidence="8">
    <location>
        <begin position="111"/>
        <end position="134"/>
    </location>
</feature>
<evidence type="ECO:0000256" key="7">
    <source>
        <dbReference type="ARBA" id="ARBA00023136"/>
    </source>
</evidence>
<feature type="transmembrane region" description="Helical" evidence="8">
    <location>
        <begin position="80"/>
        <end position="99"/>
    </location>
</feature>
<dbReference type="Gene3D" id="1.20.1250.20">
    <property type="entry name" value="MFS general substrate transporter like domains"/>
    <property type="match status" value="1"/>
</dbReference>
<proteinExistence type="inferred from homology"/>
<dbReference type="Proteomes" id="UP000283310">
    <property type="component" value="Unassembled WGS sequence"/>
</dbReference>
<reference evidence="9 10" key="1">
    <citation type="submission" date="2018-08" db="EMBL/GenBank/DDBJ databases">
        <title>A genome reference for cultivated species of the human gut microbiota.</title>
        <authorList>
            <person name="Zou Y."/>
            <person name="Xue W."/>
            <person name="Luo G."/>
        </authorList>
    </citation>
    <scope>NUCLEOTIDE SEQUENCE [LARGE SCALE GENOMIC DNA]</scope>
    <source>
        <strain evidence="9 10">AF26-20BH</strain>
    </source>
</reference>
<dbReference type="GO" id="GO:0006814">
    <property type="term" value="P:sodium ion transport"/>
    <property type="evidence" value="ECO:0007669"/>
    <property type="project" value="InterPro"/>
</dbReference>
<comment type="similarity">
    <text evidence="2">Belongs to the sodium:galactoside symporter (TC 2.A.2) family.</text>
</comment>
<dbReference type="GO" id="GO:0005886">
    <property type="term" value="C:plasma membrane"/>
    <property type="evidence" value="ECO:0007669"/>
    <property type="project" value="UniProtKB-SubCell"/>
</dbReference>
<dbReference type="Pfam" id="PF13347">
    <property type="entry name" value="MFS_2"/>
    <property type="match status" value="1"/>
</dbReference>
<evidence type="ECO:0000256" key="3">
    <source>
        <dbReference type="ARBA" id="ARBA00022448"/>
    </source>
</evidence>
<evidence type="ECO:0000256" key="2">
    <source>
        <dbReference type="ARBA" id="ARBA00009617"/>
    </source>
</evidence>
<dbReference type="NCBIfam" id="TIGR00792">
    <property type="entry name" value="gph"/>
    <property type="match status" value="1"/>
</dbReference>
<dbReference type="RefSeq" id="WP_117904392.1">
    <property type="nucleotide sequence ID" value="NZ_JADNPL010000022.1"/>
</dbReference>
<feature type="transmembrane region" description="Helical" evidence="8">
    <location>
        <begin position="420"/>
        <end position="441"/>
    </location>
</feature>
<dbReference type="AlphaFoldDB" id="A0A412DH52"/>
<keyword evidence="5 8" id="KW-0812">Transmembrane</keyword>
<comment type="caution">
    <text evidence="9">The sequence shown here is derived from an EMBL/GenBank/DDBJ whole genome shotgun (WGS) entry which is preliminary data.</text>
</comment>
<evidence type="ECO:0000256" key="4">
    <source>
        <dbReference type="ARBA" id="ARBA00022475"/>
    </source>
</evidence>
<feature type="transmembrane region" description="Helical" evidence="8">
    <location>
        <begin position="184"/>
        <end position="206"/>
    </location>
</feature>
<evidence type="ECO:0000313" key="9">
    <source>
        <dbReference type="EMBL" id="RGR11106.1"/>
    </source>
</evidence>
<evidence type="ECO:0000256" key="5">
    <source>
        <dbReference type="ARBA" id="ARBA00022692"/>
    </source>
</evidence>
<feature type="transmembrane region" description="Helical" evidence="8">
    <location>
        <begin position="273"/>
        <end position="301"/>
    </location>
</feature>
<dbReference type="EMBL" id="QRTW01000024">
    <property type="protein sequence ID" value="RGR11106.1"/>
    <property type="molecule type" value="Genomic_DNA"/>
</dbReference>
<gene>
    <name evidence="9" type="ORF">DWY65_12680</name>
</gene>
<protein>
    <submittedName>
        <fullName evidence="9">MFS transporter</fullName>
    </submittedName>
</protein>